<evidence type="ECO:0000313" key="3">
    <source>
        <dbReference type="Proteomes" id="UP000035036"/>
    </source>
</evidence>
<dbReference type="AlphaFoldDB" id="A0A0B5FW57"/>
<dbReference type="Pfam" id="PF10686">
    <property type="entry name" value="YAcAr"/>
    <property type="match status" value="1"/>
</dbReference>
<dbReference type="Proteomes" id="UP000035036">
    <property type="component" value="Chromosome"/>
</dbReference>
<dbReference type="HOGENOM" id="CLU_144704_0_0_7"/>
<name>A0A0B5FW57_9BACT</name>
<keyword evidence="3" id="KW-1185">Reference proteome</keyword>
<evidence type="ECO:0000259" key="1">
    <source>
        <dbReference type="Pfam" id="PF10686"/>
    </source>
</evidence>
<dbReference type="EMBL" id="CP010311">
    <property type="protein sequence ID" value="AJF07841.1"/>
    <property type="molecule type" value="Genomic_DNA"/>
</dbReference>
<dbReference type="InterPro" id="IPR019627">
    <property type="entry name" value="YAcAr"/>
</dbReference>
<reference evidence="2 3" key="1">
    <citation type="journal article" date="2015" name="Genome Announc.">
        <title>Genomes of Geoalkalibacter ferrihydriticus Z-0531T and Geoalkalibacter subterraneus Red1T, Two Haloalkaliphilic Metal-Reducing Deltaproteobacteria.</title>
        <authorList>
            <person name="Badalamenti J.P."/>
            <person name="Krajmalnik-Brown R."/>
            <person name="Torres C.I."/>
            <person name="Bond D.R."/>
        </authorList>
    </citation>
    <scope>NUCLEOTIDE SEQUENCE [LARGE SCALE GENOMIC DNA]</scope>
    <source>
        <strain evidence="2 3">Red1</strain>
    </source>
</reference>
<evidence type="ECO:0000313" key="2">
    <source>
        <dbReference type="EMBL" id="AJF07841.1"/>
    </source>
</evidence>
<feature type="domain" description="YspA cpYpsA-related SLOG" evidence="1">
    <location>
        <begin position="1"/>
        <end position="64"/>
    </location>
</feature>
<dbReference type="Gene3D" id="3.40.50.450">
    <property type="match status" value="1"/>
</dbReference>
<dbReference type="SUPFAM" id="SSF102405">
    <property type="entry name" value="MCP/YpsA-like"/>
    <property type="match status" value="1"/>
</dbReference>
<organism evidence="2 3">
    <name type="scientific">Geoalkalibacter subterraneus</name>
    <dbReference type="NCBI Taxonomy" id="483547"/>
    <lineage>
        <taxon>Bacteria</taxon>
        <taxon>Pseudomonadati</taxon>
        <taxon>Thermodesulfobacteriota</taxon>
        <taxon>Desulfuromonadia</taxon>
        <taxon>Desulfuromonadales</taxon>
        <taxon>Geoalkalibacteraceae</taxon>
        <taxon>Geoalkalibacter</taxon>
    </lineage>
</organism>
<proteinExistence type="predicted"/>
<protein>
    <recommendedName>
        <fullName evidence="1">YspA cpYpsA-related SLOG domain-containing protein</fullName>
    </recommendedName>
</protein>
<dbReference type="STRING" id="483547.GSUB_00955"/>
<sequence>MRVIIAGSRTCTDFQLVESAIAASGFVITRIISGGAKGVDQAGEQWARRNDIPIERFDPDWKRFGRGAGPMRNREMAQNADALIAIWDGKSKGTHNMIDLAKRQGLEVFIYPL</sequence>
<accession>A0A0B5FW57</accession>
<dbReference type="KEGG" id="gsb:GSUB_00955"/>
<gene>
    <name evidence="2" type="ORF">GSUB_00955</name>
</gene>